<organism evidence="1 2">
    <name type="scientific">Armillaria tabescens</name>
    <name type="common">Ringless honey mushroom</name>
    <name type="synonym">Agaricus tabescens</name>
    <dbReference type="NCBI Taxonomy" id="1929756"/>
    <lineage>
        <taxon>Eukaryota</taxon>
        <taxon>Fungi</taxon>
        <taxon>Dikarya</taxon>
        <taxon>Basidiomycota</taxon>
        <taxon>Agaricomycotina</taxon>
        <taxon>Agaricomycetes</taxon>
        <taxon>Agaricomycetidae</taxon>
        <taxon>Agaricales</taxon>
        <taxon>Marasmiineae</taxon>
        <taxon>Physalacriaceae</taxon>
        <taxon>Desarmillaria</taxon>
    </lineage>
</organism>
<proteinExistence type="predicted"/>
<dbReference type="AlphaFoldDB" id="A0AA39N621"/>
<dbReference type="RefSeq" id="XP_060330900.1">
    <property type="nucleotide sequence ID" value="XM_060467567.1"/>
</dbReference>
<keyword evidence="2" id="KW-1185">Reference proteome</keyword>
<accession>A0AA39N621</accession>
<evidence type="ECO:0000313" key="1">
    <source>
        <dbReference type="EMBL" id="KAK0458630.1"/>
    </source>
</evidence>
<dbReference type="SUPFAM" id="SSF53098">
    <property type="entry name" value="Ribonuclease H-like"/>
    <property type="match status" value="1"/>
</dbReference>
<name>A0AA39N621_ARMTA</name>
<dbReference type="GeneID" id="85351115"/>
<sequence length="184" mass="21082">MTADQDNGLHEFKLSRAEWVVIKDLHDILQVLKDVTLYFSCLTPSLTTVIPAMDHIDQVLATAALDDIKFSAPICAVLTISKDTLNVYYNKTDQSKLYQIAMVLHSCQKLTYFRDAQWPLAWINEAEELVKTEFEKKYKDRVLDVTEEDTLAVDTKGKGAEQVCGILSYSFRHADLVKWTFFRP</sequence>
<dbReference type="EMBL" id="JAUEPS010000017">
    <property type="protein sequence ID" value="KAK0458630.1"/>
    <property type="molecule type" value="Genomic_DNA"/>
</dbReference>
<protein>
    <submittedName>
        <fullName evidence="1">Uncharacterized protein</fullName>
    </submittedName>
</protein>
<dbReference type="Proteomes" id="UP001175211">
    <property type="component" value="Unassembled WGS sequence"/>
</dbReference>
<comment type="caution">
    <text evidence="1">The sequence shown here is derived from an EMBL/GenBank/DDBJ whole genome shotgun (WGS) entry which is preliminary data.</text>
</comment>
<evidence type="ECO:0000313" key="2">
    <source>
        <dbReference type="Proteomes" id="UP001175211"/>
    </source>
</evidence>
<gene>
    <name evidence="1" type="ORF">EV420DRAFT_1270382</name>
</gene>
<dbReference type="InterPro" id="IPR012337">
    <property type="entry name" value="RNaseH-like_sf"/>
</dbReference>
<reference evidence="1" key="1">
    <citation type="submission" date="2023-06" db="EMBL/GenBank/DDBJ databases">
        <authorList>
            <consortium name="Lawrence Berkeley National Laboratory"/>
            <person name="Ahrendt S."/>
            <person name="Sahu N."/>
            <person name="Indic B."/>
            <person name="Wong-Bajracharya J."/>
            <person name="Merenyi Z."/>
            <person name="Ke H.-M."/>
            <person name="Monk M."/>
            <person name="Kocsube S."/>
            <person name="Drula E."/>
            <person name="Lipzen A."/>
            <person name="Balint B."/>
            <person name="Henrissat B."/>
            <person name="Andreopoulos B."/>
            <person name="Martin F.M."/>
            <person name="Harder C.B."/>
            <person name="Rigling D."/>
            <person name="Ford K.L."/>
            <person name="Foster G.D."/>
            <person name="Pangilinan J."/>
            <person name="Papanicolaou A."/>
            <person name="Barry K."/>
            <person name="LaButti K."/>
            <person name="Viragh M."/>
            <person name="Koriabine M."/>
            <person name="Yan M."/>
            <person name="Riley R."/>
            <person name="Champramary S."/>
            <person name="Plett K.L."/>
            <person name="Tsai I.J."/>
            <person name="Slot J."/>
            <person name="Sipos G."/>
            <person name="Plett J."/>
            <person name="Nagy L.G."/>
            <person name="Grigoriev I.V."/>
        </authorList>
    </citation>
    <scope>NUCLEOTIDE SEQUENCE</scope>
    <source>
        <strain evidence="1">CCBAS 213</strain>
    </source>
</reference>